<organism evidence="2 3">
    <name type="scientific">Chryseosolibacter histidini</name>
    <dbReference type="NCBI Taxonomy" id="2782349"/>
    <lineage>
        <taxon>Bacteria</taxon>
        <taxon>Pseudomonadati</taxon>
        <taxon>Bacteroidota</taxon>
        <taxon>Cytophagia</taxon>
        <taxon>Cytophagales</taxon>
        <taxon>Chryseotaleaceae</taxon>
        <taxon>Chryseosolibacter</taxon>
    </lineage>
</organism>
<keyword evidence="2" id="KW-0808">Transferase</keyword>
<dbReference type="CDD" id="cd02440">
    <property type="entry name" value="AdoMet_MTases"/>
    <property type="match status" value="1"/>
</dbReference>
<dbReference type="InterPro" id="IPR052356">
    <property type="entry name" value="Thiol_S-MT"/>
</dbReference>
<dbReference type="SUPFAM" id="SSF53335">
    <property type="entry name" value="S-adenosyl-L-methionine-dependent methyltransferases"/>
    <property type="match status" value="1"/>
</dbReference>
<dbReference type="Gene3D" id="3.40.50.150">
    <property type="entry name" value="Vaccinia Virus protein VP39"/>
    <property type="match status" value="1"/>
</dbReference>
<comment type="caution">
    <text evidence="2">The sequence shown here is derived from an EMBL/GenBank/DDBJ whole genome shotgun (WGS) entry which is preliminary data.</text>
</comment>
<feature type="domain" description="Methyltransferase type 11" evidence="1">
    <location>
        <begin position="43"/>
        <end position="133"/>
    </location>
</feature>
<dbReference type="PANTHER" id="PTHR45036:SF1">
    <property type="entry name" value="METHYLTRANSFERASE LIKE 7A"/>
    <property type="match status" value="1"/>
</dbReference>
<dbReference type="Pfam" id="PF08241">
    <property type="entry name" value="Methyltransf_11"/>
    <property type="match status" value="1"/>
</dbReference>
<dbReference type="EMBL" id="JAHESF010000008">
    <property type="protein sequence ID" value="MBT1697356.1"/>
    <property type="molecule type" value="Genomic_DNA"/>
</dbReference>
<accession>A0AAP2GIK9</accession>
<keyword evidence="3" id="KW-1185">Reference proteome</keyword>
<gene>
    <name evidence="2" type="ORF">KK083_10750</name>
</gene>
<dbReference type="InterPro" id="IPR029063">
    <property type="entry name" value="SAM-dependent_MTases_sf"/>
</dbReference>
<evidence type="ECO:0000259" key="1">
    <source>
        <dbReference type="Pfam" id="PF08241"/>
    </source>
</evidence>
<name>A0AAP2GIK9_9BACT</name>
<dbReference type="InterPro" id="IPR013216">
    <property type="entry name" value="Methyltransf_11"/>
</dbReference>
<reference evidence="2 3" key="1">
    <citation type="submission" date="2021-05" db="EMBL/GenBank/DDBJ databases">
        <title>A Polyphasic approach of four new species of the genus Ohtaekwangia: Ohtaekwangia histidinii sp. nov., Ohtaekwangia cretensis sp. nov., Ohtaekwangia indiensis sp. nov., Ohtaekwangia reichenbachii sp. nov. from diverse environment.</title>
        <authorList>
            <person name="Octaviana S."/>
        </authorList>
    </citation>
    <scope>NUCLEOTIDE SEQUENCE [LARGE SCALE GENOMIC DNA]</scope>
    <source>
        <strain evidence="2 3">PWU4</strain>
    </source>
</reference>
<dbReference type="GO" id="GO:0032259">
    <property type="term" value="P:methylation"/>
    <property type="evidence" value="ECO:0007669"/>
    <property type="project" value="UniProtKB-KW"/>
</dbReference>
<dbReference type="PANTHER" id="PTHR45036">
    <property type="entry name" value="METHYLTRANSFERASE LIKE 7B"/>
    <property type="match status" value="1"/>
</dbReference>
<dbReference type="Proteomes" id="UP001319200">
    <property type="component" value="Unassembled WGS sequence"/>
</dbReference>
<dbReference type="RefSeq" id="WP_254163226.1">
    <property type="nucleotide sequence ID" value="NZ_JAHESF010000008.1"/>
</dbReference>
<protein>
    <submittedName>
        <fullName evidence="2">Methyltransferase domain-containing protein</fullName>
    </submittedName>
</protein>
<keyword evidence="2" id="KW-0489">Methyltransferase</keyword>
<dbReference type="GO" id="GO:0008757">
    <property type="term" value="F:S-adenosylmethionine-dependent methyltransferase activity"/>
    <property type="evidence" value="ECO:0007669"/>
    <property type="project" value="InterPro"/>
</dbReference>
<sequence length="197" mass="23364">MINNSEKFYDRLTFLYPIIDFFLKPQKHKFFSRINSCPYGRLLEIGVGNGTHFNYYNTHEIIGIDTSRSMLASARKHLKGNIRLLHMSGENLLFQNKTFDYVILSHVIAVVEDPEKLLEEVYRVLKPNGKVFILNHFTPNNWLKYLDKTFESLSRLFYFKSVFHISSLRKLEKFKLLEEFNAGLFSYFKILIYEKSL</sequence>
<dbReference type="AlphaFoldDB" id="A0AAP2GIK9"/>
<proteinExistence type="predicted"/>
<evidence type="ECO:0000313" key="3">
    <source>
        <dbReference type="Proteomes" id="UP001319200"/>
    </source>
</evidence>
<evidence type="ECO:0000313" key="2">
    <source>
        <dbReference type="EMBL" id="MBT1697356.1"/>
    </source>
</evidence>